<reference evidence="5" key="1">
    <citation type="submission" date="2016-06" db="EMBL/GenBank/DDBJ databases">
        <authorList>
            <person name="Varghese N."/>
            <person name="Submissions Spin"/>
        </authorList>
    </citation>
    <scope>NUCLEOTIDE SEQUENCE [LARGE SCALE GENOMIC DNA]</scope>
    <source>
        <strain evidence="5">DSM 45794</strain>
    </source>
</reference>
<sequence>MICVRPRPPGRGGVGPGRNLGTVSEIEIRERRFDAPESQALIRAALADLGQRYGGSGDETPVDAAEFAPPAGAFLVAYLDGRPVGCGGWRSHGEDGDTAELKRMYTAPAARGRGVARSVLAAVERSARDHGRKRIVLECGDRQPEAIAMYTSAGYEPIPNFGFYKDEPGCLSFGRTL</sequence>
<keyword evidence="1" id="KW-0808">Transferase</keyword>
<feature type="domain" description="N-acetyltransferase" evidence="3">
    <location>
        <begin position="26"/>
        <end position="177"/>
    </location>
</feature>
<evidence type="ECO:0000256" key="1">
    <source>
        <dbReference type="ARBA" id="ARBA00022679"/>
    </source>
</evidence>
<keyword evidence="4" id="KW-0687">Ribonucleoprotein</keyword>
<dbReference type="InterPro" id="IPR050832">
    <property type="entry name" value="Bact_Acetyltransf"/>
</dbReference>
<dbReference type="InterPro" id="IPR000182">
    <property type="entry name" value="GNAT_dom"/>
</dbReference>
<evidence type="ECO:0000256" key="2">
    <source>
        <dbReference type="ARBA" id="ARBA00023315"/>
    </source>
</evidence>
<dbReference type="PANTHER" id="PTHR43877:SF2">
    <property type="entry name" value="AMINOALKYLPHOSPHONATE N-ACETYLTRANSFERASE-RELATED"/>
    <property type="match status" value="1"/>
</dbReference>
<dbReference type="SUPFAM" id="SSF55729">
    <property type="entry name" value="Acyl-CoA N-acyltransferases (Nat)"/>
    <property type="match status" value="1"/>
</dbReference>
<dbReference type="InterPro" id="IPR016181">
    <property type="entry name" value="Acyl_CoA_acyltransferase"/>
</dbReference>
<dbReference type="AlphaFoldDB" id="A0A1A9BHC9"/>
<dbReference type="PANTHER" id="PTHR43877">
    <property type="entry name" value="AMINOALKYLPHOSPHONATE N-ACETYLTRANSFERASE-RELATED-RELATED"/>
    <property type="match status" value="1"/>
</dbReference>
<gene>
    <name evidence="4" type="ORF">GA0070622_5373</name>
</gene>
<evidence type="ECO:0000259" key="3">
    <source>
        <dbReference type="PROSITE" id="PS51186"/>
    </source>
</evidence>
<dbReference type="Pfam" id="PF00583">
    <property type="entry name" value="Acetyltransf_1"/>
    <property type="match status" value="1"/>
</dbReference>
<dbReference type="Proteomes" id="UP000199558">
    <property type="component" value="Unassembled WGS sequence"/>
</dbReference>
<protein>
    <submittedName>
        <fullName evidence="4">Ribosomal protein S18 acetylase RimI</fullName>
    </submittedName>
</protein>
<proteinExistence type="predicted"/>
<keyword evidence="5" id="KW-1185">Reference proteome</keyword>
<keyword evidence="4" id="KW-0689">Ribosomal protein</keyword>
<dbReference type="CDD" id="cd04301">
    <property type="entry name" value="NAT_SF"/>
    <property type="match status" value="1"/>
</dbReference>
<dbReference type="PROSITE" id="PS51186">
    <property type="entry name" value="GNAT"/>
    <property type="match status" value="1"/>
</dbReference>
<evidence type="ECO:0000313" key="5">
    <source>
        <dbReference type="Proteomes" id="UP000199558"/>
    </source>
</evidence>
<accession>A0A1A9BHC9</accession>
<organism evidence="4 5">
    <name type="scientific">Micromonospora sediminicola</name>
    <dbReference type="NCBI Taxonomy" id="946078"/>
    <lineage>
        <taxon>Bacteria</taxon>
        <taxon>Bacillati</taxon>
        <taxon>Actinomycetota</taxon>
        <taxon>Actinomycetes</taxon>
        <taxon>Micromonosporales</taxon>
        <taxon>Micromonosporaceae</taxon>
        <taxon>Micromonospora</taxon>
    </lineage>
</organism>
<dbReference type="GO" id="GO:0016747">
    <property type="term" value="F:acyltransferase activity, transferring groups other than amino-acyl groups"/>
    <property type="evidence" value="ECO:0007669"/>
    <property type="project" value="InterPro"/>
</dbReference>
<dbReference type="GO" id="GO:0005840">
    <property type="term" value="C:ribosome"/>
    <property type="evidence" value="ECO:0007669"/>
    <property type="project" value="UniProtKB-KW"/>
</dbReference>
<name>A0A1A9BHC9_9ACTN</name>
<keyword evidence="2" id="KW-0012">Acyltransferase</keyword>
<evidence type="ECO:0000313" key="4">
    <source>
        <dbReference type="EMBL" id="SBT68277.1"/>
    </source>
</evidence>
<dbReference type="STRING" id="946078.GA0070622_5373"/>
<dbReference type="EMBL" id="FLRH01000004">
    <property type="protein sequence ID" value="SBT68277.1"/>
    <property type="molecule type" value="Genomic_DNA"/>
</dbReference>
<dbReference type="Gene3D" id="3.40.630.30">
    <property type="match status" value="1"/>
</dbReference>